<feature type="compositionally biased region" description="Basic residues" evidence="1">
    <location>
        <begin position="1"/>
        <end position="11"/>
    </location>
</feature>
<feature type="compositionally biased region" description="Basic and acidic residues" evidence="1">
    <location>
        <begin position="49"/>
        <end position="76"/>
    </location>
</feature>
<feature type="domain" description="Srp40 C-terminal" evidence="2">
    <location>
        <begin position="299"/>
        <end position="355"/>
    </location>
</feature>
<evidence type="ECO:0000313" key="4">
    <source>
        <dbReference type="Proteomes" id="UP000278807"/>
    </source>
</evidence>
<feature type="compositionally biased region" description="Low complexity" evidence="1">
    <location>
        <begin position="163"/>
        <end position="173"/>
    </location>
</feature>
<dbReference type="InterPro" id="IPR007718">
    <property type="entry name" value="Srp40_C"/>
</dbReference>
<evidence type="ECO:0000259" key="2">
    <source>
        <dbReference type="Pfam" id="PF05022"/>
    </source>
</evidence>
<feature type="compositionally biased region" description="Polar residues" evidence="1">
    <location>
        <begin position="255"/>
        <end position="279"/>
    </location>
</feature>
<sequence length="357" mass="39288">MLQIKNKGKGRKINDASRSDISYVDKSPASNPLKRRSDTNNNNPHKKTNVKDKQQGNISRDLKFDSDLNERTREMETSINVPRKRSLNTSRRDAAWKKPVVQQQQQKKKDSSSSSDSSSDSSSEDEAPAKKPIVGAGVKTPVAAATTKKPVVQQQQQKKKDSSSSSDSFSDSSSEVETSLDSNAHSHKLPAGKRPRSCDSSLNSAPPLKMAAVDIASVTDVTNTSMVSRNGKRFADDDPSISSSIPFKKSKSDSGGYSASRKSLPSRWSNGDGDTSTPKRNAPFLRYANRAPESVHLFKGDNFHARRQLLGEVGERADRNLLGTRGRSFRHEKTKEKRGTRSNGPISTKVASYQFQY</sequence>
<reference evidence="3 4" key="2">
    <citation type="submission" date="2018-11" db="EMBL/GenBank/DDBJ databases">
        <authorList>
            <consortium name="Pathogen Informatics"/>
        </authorList>
    </citation>
    <scope>NUCLEOTIDE SEQUENCE [LARGE SCALE GENOMIC DNA]</scope>
</reference>
<feature type="compositionally biased region" description="Basic and acidic residues" evidence="1">
    <location>
        <begin position="329"/>
        <end position="339"/>
    </location>
</feature>
<evidence type="ECO:0000313" key="5">
    <source>
        <dbReference type="WBParaSite" id="HNAJ_0000689901-mRNA-1"/>
    </source>
</evidence>
<dbReference type="AlphaFoldDB" id="A0A0R3TIK8"/>
<dbReference type="OrthoDB" id="5599646at2759"/>
<feature type="region of interest" description="Disordered" evidence="1">
    <location>
        <begin position="1"/>
        <end position="284"/>
    </location>
</feature>
<dbReference type="Pfam" id="PF05022">
    <property type="entry name" value="SRP40_C"/>
    <property type="match status" value="1"/>
</dbReference>
<proteinExistence type="predicted"/>
<feature type="compositionally biased region" description="Polar residues" evidence="1">
    <location>
        <begin position="219"/>
        <end position="228"/>
    </location>
</feature>
<feature type="compositionally biased region" description="Polar residues" evidence="1">
    <location>
        <begin position="341"/>
        <end position="357"/>
    </location>
</feature>
<accession>A0A0R3TIK8</accession>
<dbReference type="WBParaSite" id="HNAJ_0000689901-mRNA-1">
    <property type="protein sequence ID" value="HNAJ_0000689901-mRNA-1"/>
    <property type="gene ID" value="HNAJ_0000689901"/>
</dbReference>
<gene>
    <name evidence="3" type="ORF">HNAJ_LOCUS6893</name>
</gene>
<evidence type="ECO:0000313" key="3">
    <source>
        <dbReference type="EMBL" id="VDO02753.1"/>
    </source>
</evidence>
<feature type="compositionally biased region" description="Low complexity" evidence="1">
    <location>
        <begin position="112"/>
        <end position="121"/>
    </location>
</feature>
<evidence type="ECO:0000256" key="1">
    <source>
        <dbReference type="SAM" id="MobiDB-lite"/>
    </source>
</evidence>
<feature type="region of interest" description="Disordered" evidence="1">
    <location>
        <begin position="326"/>
        <end position="357"/>
    </location>
</feature>
<feature type="compositionally biased region" description="Basic residues" evidence="1">
    <location>
        <begin position="185"/>
        <end position="195"/>
    </location>
</feature>
<name>A0A0R3TIK8_RODNA</name>
<protein>
    <submittedName>
        <fullName evidence="5">SRP40_C domain-containing protein</fullName>
    </submittedName>
</protein>
<dbReference type="GO" id="GO:0005730">
    <property type="term" value="C:nucleolus"/>
    <property type="evidence" value="ECO:0007669"/>
    <property type="project" value="UniProtKB-ARBA"/>
</dbReference>
<dbReference type="EMBL" id="UZAE01008927">
    <property type="protein sequence ID" value="VDO02753.1"/>
    <property type="molecule type" value="Genomic_DNA"/>
</dbReference>
<keyword evidence="4" id="KW-1185">Reference proteome</keyword>
<dbReference type="Proteomes" id="UP000278807">
    <property type="component" value="Unassembled WGS sequence"/>
</dbReference>
<dbReference type="STRING" id="102285.A0A0R3TIK8"/>
<reference evidence="5" key="1">
    <citation type="submission" date="2017-02" db="UniProtKB">
        <authorList>
            <consortium name="WormBaseParasite"/>
        </authorList>
    </citation>
    <scope>IDENTIFICATION</scope>
</reference>
<organism evidence="5">
    <name type="scientific">Rodentolepis nana</name>
    <name type="common">Dwarf tapeworm</name>
    <name type="synonym">Hymenolepis nana</name>
    <dbReference type="NCBI Taxonomy" id="102285"/>
    <lineage>
        <taxon>Eukaryota</taxon>
        <taxon>Metazoa</taxon>
        <taxon>Spiralia</taxon>
        <taxon>Lophotrochozoa</taxon>
        <taxon>Platyhelminthes</taxon>
        <taxon>Cestoda</taxon>
        <taxon>Eucestoda</taxon>
        <taxon>Cyclophyllidea</taxon>
        <taxon>Hymenolepididae</taxon>
        <taxon>Rodentolepis</taxon>
    </lineage>
</organism>